<sequence length="144" mass="16523">MSTIEKIELYIDLSKRVNKYERLLDTSRNNYFTSKNVSAIRDHTKSLKSKRDSTRLIAEKSIEDEITKILKELGVKNKLGIVFPPVDIRLQNIPKVLVTSPRNEIRMIDSVLIDPEISLKERDTIENTLFQAYDTSALVDDLSG</sequence>
<dbReference type="AlphaFoldDB" id="A0A383EY04"/>
<protein>
    <submittedName>
        <fullName evidence="1">Uncharacterized protein</fullName>
    </submittedName>
</protein>
<organism evidence="1">
    <name type="scientific">marine metagenome</name>
    <dbReference type="NCBI Taxonomy" id="408172"/>
    <lineage>
        <taxon>unclassified sequences</taxon>
        <taxon>metagenomes</taxon>
        <taxon>ecological metagenomes</taxon>
    </lineage>
</organism>
<proteinExistence type="predicted"/>
<accession>A0A383EY04</accession>
<feature type="non-terminal residue" evidence="1">
    <location>
        <position position="144"/>
    </location>
</feature>
<gene>
    <name evidence="1" type="ORF">METZ01_LOCUS513852</name>
</gene>
<name>A0A383EY04_9ZZZZ</name>
<reference evidence="1" key="1">
    <citation type="submission" date="2018-05" db="EMBL/GenBank/DDBJ databases">
        <authorList>
            <person name="Lanie J.A."/>
            <person name="Ng W.-L."/>
            <person name="Kazmierczak K.M."/>
            <person name="Andrzejewski T.M."/>
            <person name="Davidsen T.M."/>
            <person name="Wayne K.J."/>
            <person name="Tettelin H."/>
            <person name="Glass J.I."/>
            <person name="Rusch D."/>
            <person name="Podicherti R."/>
            <person name="Tsui H.-C.T."/>
            <person name="Winkler M.E."/>
        </authorList>
    </citation>
    <scope>NUCLEOTIDE SEQUENCE</scope>
</reference>
<dbReference type="EMBL" id="UINC01229331">
    <property type="protein sequence ID" value="SVE60998.1"/>
    <property type="molecule type" value="Genomic_DNA"/>
</dbReference>
<evidence type="ECO:0000313" key="1">
    <source>
        <dbReference type="EMBL" id="SVE60998.1"/>
    </source>
</evidence>